<dbReference type="EC" id="3.1.1.96" evidence="4"/>
<dbReference type="Pfam" id="PF04414">
    <property type="entry name" value="tRNA_deacylase"/>
    <property type="match status" value="1"/>
</dbReference>
<evidence type="ECO:0000256" key="1">
    <source>
        <dbReference type="ARBA" id="ARBA00022723"/>
    </source>
</evidence>
<organism evidence="5 6">
    <name type="scientific">Haloglomus irregulare</name>
    <dbReference type="NCBI Taxonomy" id="2234134"/>
    <lineage>
        <taxon>Archaea</taxon>
        <taxon>Methanobacteriati</taxon>
        <taxon>Methanobacteriota</taxon>
        <taxon>Stenosarchaea group</taxon>
        <taxon>Halobacteria</taxon>
        <taxon>Halobacteriales</taxon>
        <taxon>Natronomonadaceae</taxon>
        <taxon>Haloglomus</taxon>
    </lineage>
</organism>
<comment type="cofactor">
    <cofactor evidence="4">
        <name>Zn(2+)</name>
        <dbReference type="ChEBI" id="CHEBI:29105"/>
    </cofactor>
    <text evidence="4">Binds 2 Zn(2+) ions per subunit.</text>
</comment>
<dbReference type="Gene3D" id="3.40.630.50">
    <property type="entry name" value="AF0625-like"/>
    <property type="match status" value="1"/>
</dbReference>
<comment type="similarity">
    <text evidence="4">Belongs to the DtdA deacylase family.</text>
</comment>
<proteinExistence type="inferred from homology"/>
<keyword evidence="2 4" id="KW-0378">Hydrolase</keyword>
<comment type="subunit">
    <text evidence="4">Monomer.</text>
</comment>
<protein>
    <recommendedName>
        <fullName evidence="4">D-aminoacyl-tRNA deacylase</fullName>
        <ecNumber evidence="4">3.1.1.96</ecNumber>
    </recommendedName>
</protein>
<gene>
    <name evidence="4" type="primary">dtdA</name>
    <name evidence="5" type="ORF">DP107_01515</name>
</gene>
<comment type="function">
    <text evidence="4">D-aminoacyl-tRNA deacylase with broad substrate specificity. By recycling D-aminoacyl-tRNA to D-amino acids and free tRNA molecules, this enzyme counteracts the toxicity associated with the formation of D-aminoacyl-tRNA entities in vivo.</text>
</comment>
<dbReference type="AlphaFoldDB" id="A0A554NEQ8"/>
<dbReference type="GO" id="GO:0008270">
    <property type="term" value="F:zinc ion binding"/>
    <property type="evidence" value="ECO:0007669"/>
    <property type="project" value="UniProtKB-UniRule"/>
</dbReference>
<keyword evidence="6" id="KW-1185">Reference proteome</keyword>
<keyword evidence="1 4" id="KW-0479">Metal-binding</keyword>
<dbReference type="GO" id="GO:0106026">
    <property type="term" value="F:Gly-tRNA(Ala) deacylase activity"/>
    <property type="evidence" value="ECO:0007669"/>
    <property type="project" value="RHEA"/>
</dbReference>
<dbReference type="Gene3D" id="3.40.50.10700">
    <property type="entry name" value="AF0625-like"/>
    <property type="match status" value="1"/>
</dbReference>
<dbReference type="OrthoDB" id="9863at2157"/>
<evidence type="ECO:0000256" key="3">
    <source>
        <dbReference type="ARBA" id="ARBA00022833"/>
    </source>
</evidence>
<dbReference type="GO" id="GO:0051499">
    <property type="term" value="F:D-aminoacyl-tRNA deacylase activity"/>
    <property type="evidence" value="ECO:0007669"/>
    <property type="project" value="UniProtKB-UniRule"/>
</dbReference>
<dbReference type="InParanoid" id="A0A554NEQ8"/>
<evidence type="ECO:0000256" key="4">
    <source>
        <dbReference type="HAMAP-Rule" id="MF_00562"/>
    </source>
</evidence>
<name>A0A554NEQ8_9EURY</name>
<dbReference type="PANTHER" id="PTHR34667">
    <property type="entry name" value="D-AMINOACYL-TRNA DEACYLASE"/>
    <property type="match status" value="1"/>
</dbReference>
<comment type="catalytic activity">
    <reaction evidence="4">
        <text>glycyl-tRNA(Ala) + H2O = tRNA(Ala) + glycine + H(+)</text>
        <dbReference type="Rhea" id="RHEA:53744"/>
        <dbReference type="Rhea" id="RHEA-COMP:9657"/>
        <dbReference type="Rhea" id="RHEA-COMP:13640"/>
        <dbReference type="ChEBI" id="CHEBI:15377"/>
        <dbReference type="ChEBI" id="CHEBI:15378"/>
        <dbReference type="ChEBI" id="CHEBI:57305"/>
        <dbReference type="ChEBI" id="CHEBI:78442"/>
        <dbReference type="ChEBI" id="CHEBI:78522"/>
        <dbReference type="EC" id="3.1.1.96"/>
    </reaction>
</comment>
<dbReference type="SUPFAM" id="SSF142535">
    <property type="entry name" value="AF0625-like"/>
    <property type="match status" value="1"/>
</dbReference>
<evidence type="ECO:0000256" key="2">
    <source>
        <dbReference type="ARBA" id="ARBA00022801"/>
    </source>
</evidence>
<dbReference type="HAMAP" id="MF_00562">
    <property type="entry name" value="Deacylase_DtdA"/>
    <property type="match status" value="1"/>
</dbReference>
<dbReference type="InterPro" id="IPR007508">
    <property type="entry name" value="DtdA"/>
</dbReference>
<dbReference type="InterPro" id="IPR018033">
    <property type="entry name" value="Deacylase_DtdA_archaea"/>
</dbReference>
<dbReference type="PANTHER" id="PTHR34667:SF1">
    <property type="entry name" value="D-AMINOACYL-TRNA DEACYLASE"/>
    <property type="match status" value="1"/>
</dbReference>
<comment type="catalytic activity">
    <reaction evidence="4">
        <text>a D-aminoacyl-tRNA + H2O = a tRNA + a D-alpha-amino acid + H(+)</text>
        <dbReference type="Rhea" id="RHEA:13953"/>
        <dbReference type="Rhea" id="RHEA-COMP:10123"/>
        <dbReference type="Rhea" id="RHEA-COMP:10124"/>
        <dbReference type="ChEBI" id="CHEBI:15377"/>
        <dbReference type="ChEBI" id="CHEBI:15378"/>
        <dbReference type="ChEBI" id="CHEBI:59871"/>
        <dbReference type="ChEBI" id="CHEBI:78442"/>
        <dbReference type="ChEBI" id="CHEBI:79333"/>
        <dbReference type="EC" id="3.1.1.96"/>
    </reaction>
</comment>
<keyword evidence="3 4" id="KW-0862">Zinc</keyword>
<dbReference type="Proteomes" id="UP000319894">
    <property type="component" value="Unassembled WGS sequence"/>
</dbReference>
<dbReference type="EMBL" id="QMDX01000001">
    <property type="protein sequence ID" value="TSD15887.1"/>
    <property type="molecule type" value="Genomic_DNA"/>
</dbReference>
<reference evidence="5 6" key="1">
    <citation type="submission" date="2018-06" db="EMBL/GenBank/DDBJ databases">
        <title>Natronomonas sp. F16-60 a new haloarchaeon isolated from a solar saltern of Isla Cristina, Huelva, Spain.</title>
        <authorList>
            <person name="Duran-Viseras A."/>
            <person name="Sanchez-Porro C."/>
            <person name="Ventosa A."/>
        </authorList>
    </citation>
    <scope>NUCLEOTIDE SEQUENCE [LARGE SCALE GENOMIC DNA]</scope>
    <source>
        <strain evidence="5 6">F16-60</strain>
    </source>
</reference>
<accession>A0A554NEQ8</accession>
<dbReference type="NCBIfam" id="NF011435">
    <property type="entry name" value="PRK14866.1-1"/>
    <property type="match status" value="1"/>
</dbReference>
<comment type="caution">
    <text evidence="5">The sequence shown here is derived from an EMBL/GenBank/DDBJ whole genome shotgun (WGS) entry which is preliminary data.</text>
</comment>
<evidence type="ECO:0000313" key="6">
    <source>
        <dbReference type="Proteomes" id="UP000319894"/>
    </source>
</evidence>
<sequence length="456" mass="47579">MLAIAVSRADSASVHIGEQLRDAATWTEHADASRADAGGGGTVYRTEGAELREFEELHLRLDGVASAFGTVDDGPSREPELLAFASKHAGDTGELLTAHHTGNFGAADHGGADGELATAAPNAAAHALGALAEHAPDGYEAGLECTHHGPTGVGCPSLFVEVGSDEAQWADADAARAVARAILDLRGVDPTGERAVVGFGGGHYVPRYERIVRETDWCVGHIAADWCLSDLGDPATAAARGTVDAAFRESGATRALVEGDHPELVAVIEALGYRAVRETYLRETTGVPLATVERAESTLCPVEAGLRFGDRATGYEGPLATVDLPEALVAECEGIDTERTRAAVDERVVALETSENGTLVGGRALVPGDADRAATVRAELVGDLVGVLRERYDGVSLRADAVVARRTAFDPEKARTLGVPEGPAFGRLSAGETVEVNGRTITPDAVSSDEERRFPL</sequence>
<dbReference type="RefSeq" id="WP_144260364.1">
    <property type="nucleotide sequence ID" value="NZ_QMDX01000001.1"/>
</dbReference>
<evidence type="ECO:0000313" key="5">
    <source>
        <dbReference type="EMBL" id="TSD15887.1"/>
    </source>
</evidence>
<dbReference type="GO" id="GO:0019478">
    <property type="term" value="P:D-amino acid catabolic process"/>
    <property type="evidence" value="ECO:0007669"/>
    <property type="project" value="UniProtKB-UniRule"/>
</dbReference>